<evidence type="ECO:0000256" key="2">
    <source>
        <dbReference type="ARBA" id="ARBA00010183"/>
    </source>
</evidence>
<feature type="binding site" evidence="9">
    <location>
        <position position="119"/>
    </location>
    <ligand>
        <name>Mg(2+)</name>
        <dbReference type="ChEBI" id="CHEBI:18420"/>
    </ligand>
</feature>
<evidence type="ECO:0000256" key="1">
    <source>
        <dbReference type="ARBA" id="ARBA00000109"/>
    </source>
</evidence>
<dbReference type="PANTHER" id="PTHR11207:SF0">
    <property type="entry name" value="RIBONUCLEASE 3"/>
    <property type="match status" value="1"/>
</dbReference>
<evidence type="ECO:0000256" key="5">
    <source>
        <dbReference type="ARBA" id="ARBA00022722"/>
    </source>
</evidence>
<comment type="catalytic activity">
    <reaction evidence="1 9">
        <text>Endonucleolytic cleavage to 5'-phosphomonoester.</text>
        <dbReference type="EC" id="3.1.26.3"/>
    </reaction>
</comment>
<gene>
    <name evidence="9" type="primary">rnc</name>
    <name evidence="12" type="ORF">A2755_02685</name>
</gene>
<dbReference type="GO" id="GO:0004525">
    <property type="term" value="F:ribonuclease III activity"/>
    <property type="evidence" value="ECO:0007669"/>
    <property type="project" value="UniProtKB-UniRule"/>
</dbReference>
<dbReference type="GO" id="GO:0019843">
    <property type="term" value="F:rRNA binding"/>
    <property type="evidence" value="ECO:0007669"/>
    <property type="project" value="UniProtKB-KW"/>
</dbReference>
<dbReference type="PANTHER" id="PTHR11207">
    <property type="entry name" value="RIBONUCLEASE III"/>
    <property type="match status" value="1"/>
</dbReference>
<dbReference type="GO" id="GO:0006364">
    <property type="term" value="P:rRNA processing"/>
    <property type="evidence" value="ECO:0007669"/>
    <property type="project" value="UniProtKB-UniRule"/>
</dbReference>
<dbReference type="CDD" id="cd10845">
    <property type="entry name" value="DSRM_RNAse_III_family"/>
    <property type="match status" value="1"/>
</dbReference>
<keyword evidence="4 9" id="KW-0507">mRNA processing</keyword>
<keyword evidence="9" id="KW-0963">Cytoplasm</keyword>
<keyword evidence="9" id="KW-0460">Magnesium</keyword>
<dbReference type="GO" id="GO:0010468">
    <property type="term" value="P:regulation of gene expression"/>
    <property type="evidence" value="ECO:0007669"/>
    <property type="project" value="TreeGrafter"/>
</dbReference>
<dbReference type="Gene3D" id="1.10.1520.10">
    <property type="entry name" value="Ribonuclease III domain"/>
    <property type="match status" value="1"/>
</dbReference>
<dbReference type="STRING" id="1802555.A2755_02685"/>
<dbReference type="PROSITE" id="PS00517">
    <property type="entry name" value="RNASE_3_1"/>
    <property type="match status" value="1"/>
</dbReference>
<dbReference type="InterPro" id="IPR036389">
    <property type="entry name" value="RNase_III_sf"/>
</dbReference>
<feature type="binding site" evidence="9">
    <location>
        <position position="46"/>
    </location>
    <ligand>
        <name>Mg(2+)</name>
        <dbReference type="ChEBI" id="CHEBI:18420"/>
    </ligand>
</feature>
<dbReference type="GO" id="GO:0005737">
    <property type="term" value="C:cytoplasm"/>
    <property type="evidence" value="ECO:0007669"/>
    <property type="project" value="UniProtKB-SubCell"/>
</dbReference>
<dbReference type="EC" id="3.1.26.3" evidence="9"/>
<reference evidence="12 13" key="1">
    <citation type="journal article" date="2016" name="Nat. Commun.">
        <title>Thousands of microbial genomes shed light on interconnected biogeochemical processes in an aquifer system.</title>
        <authorList>
            <person name="Anantharaman K."/>
            <person name="Brown C.T."/>
            <person name="Hug L.A."/>
            <person name="Sharon I."/>
            <person name="Castelle C.J."/>
            <person name="Probst A.J."/>
            <person name="Thomas B.C."/>
            <person name="Singh A."/>
            <person name="Wilkins M.J."/>
            <person name="Karaoz U."/>
            <person name="Brodie E.L."/>
            <person name="Williams K.H."/>
            <person name="Hubbard S.S."/>
            <person name="Banfield J.F."/>
        </authorList>
    </citation>
    <scope>NUCLEOTIDE SEQUENCE [LARGE SCALE GENOMIC DNA]</scope>
</reference>
<dbReference type="GO" id="GO:0006397">
    <property type="term" value="P:mRNA processing"/>
    <property type="evidence" value="ECO:0007669"/>
    <property type="project" value="UniProtKB-UniRule"/>
</dbReference>
<dbReference type="GO" id="GO:0046872">
    <property type="term" value="F:metal ion binding"/>
    <property type="evidence" value="ECO:0007669"/>
    <property type="project" value="UniProtKB-KW"/>
</dbReference>
<evidence type="ECO:0000256" key="8">
    <source>
        <dbReference type="ARBA" id="ARBA00022884"/>
    </source>
</evidence>
<name>A0A1F8DRW0_9BACT</name>
<keyword evidence="3 9" id="KW-0698">rRNA processing</keyword>
<feature type="active site" evidence="9">
    <location>
        <position position="50"/>
    </location>
</feature>
<dbReference type="SUPFAM" id="SSF54768">
    <property type="entry name" value="dsRNA-binding domain-like"/>
    <property type="match status" value="1"/>
</dbReference>
<dbReference type="PROSITE" id="PS50142">
    <property type="entry name" value="RNASE_3_2"/>
    <property type="match status" value="1"/>
</dbReference>
<accession>A0A1F8DRW0</accession>
<feature type="domain" description="RNase III" evidence="11">
    <location>
        <begin position="4"/>
        <end position="133"/>
    </location>
</feature>
<dbReference type="NCBIfam" id="TIGR02191">
    <property type="entry name" value="RNaseIII"/>
    <property type="match status" value="1"/>
</dbReference>
<evidence type="ECO:0000256" key="4">
    <source>
        <dbReference type="ARBA" id="ARBA00022664"/>
    </source>
</evidence>
<evidence type="ECO:0000313" key="12">
    <source>
        <dbReference type="EMBL" id="OGM91334.1"/>
    </source>
</evidence>
<dbReference type="InterPro" id="IPR011907">
    <property type="entry name" value="RNase_III"/>
</dbReference>
<feature type="binding site" evidence="9">
    <location>
        <position position="122"/>
    </location>
    <ligand>
        <name>Mg(2+)</name>
        <dbReference type="ChEBI" id="CHEBI:18420"/>
    </ligand>
</feature>
<dbReference type="FunFam" id="1.10.1520.10:FF:000001">
    <property type="entry name" value="Ribonuclease 3"/>
    <property type="match status" value="1"/>
</dbReference>
<dbReference type="HAMAP" id="MF_00104">
    <property type="entry name" value="RNase_III"/>
    <property type="match status" value="1"/>
</dbReference>
<keyword evidence="6 9" id="KW-0255">Endonuclease</keyword>
<keyword evidence="5 9" id="KW-0540">Nuclease</keyword>
<dbReference type="GO" id="GO:0003725">
    <property type="term" value="F:double-stranded RNA binding"/>
    <property type="evidence" value="ECO:0007669"/>
    <property type="project" value="TreeGrafter"/>
</dbReference>
<dbReference type="PROSITE" id="PS50137">
    <property type="entry name" value="DS_RBD"/>
    <property type="match status" value="1"/>
</dbReference>
<comment type="similarity">
    <text evidence="2">Belongs to the ribonuclease III family.</text>
</comment>
<feature type="domain" description="DRBM" evidence="10">
    <location>
        <begin position="160"/>
        <end position="229"/>
    </location>
</feature>
<evidence type="ECO:0000259" key="11">
    <source>
        <dbReference type="PROSITE" id="PS50142"/>
    </source>
</evidence>
<dbReference type="SUPFAM" id="SSF69065">
    <property type="entry name" value="RNase III domain-like"/>
    <property type="match status" value="1"/>
</dbReference>
<dbReference type="Pfam" id="PF14622">
    <property type="entry name" value="Ribonucleas_3_3"/>
    <property type="match status" value="1"/>
</dbReference>
<evidence type="ECO:0000256" key="7">
    <source>
        <dbReference type="ARBA" id="ARBA00022801"/>
    </source>
</evidence>
<dbReference type="Gene3D" id="3.30.160.20">
    <property type="match status" value="1"/>
</dbReference>
<dbReference type="InterPro" id="IPR014720">
    <property type="entry name" value="dsRBD_dom"/>
</dbReference>
<comment type="cofactor">
    <cofactor evidence="9">
        <name>Mg(2+)</name>
        <dbReference type="ChEBI" id="CHEBI:18420"/>
    </cofactor>
</comment>
<evidence type="ECO:0000313" key="13">
    <source>
        <dbReference type="Proteomes" id="UP000177029"/>
    </source>
</evidence>
<keyword evidence="9" id="KW-0699">rRNA-binding</keyword>
<dbReference type="SMART" id="SM00535">
    <property type="entry name" value="RIBOc"/>
    <property type="match status" value="1"/>
</dbReference>
<keyword evidence="9" id="KW-0819">tRNA processing</keyword>
<dbReference type="GO" id="GO:0008033">
    <property type="term" value="P:tRNA processing"/>
    <property type="evidence" value="ECO:0007669"/>
    <property type="project" value="UniProtKB-KW"/>
</dbReference>
<evidence type="ECO:0000259" key="10">
    <source>
        <dbReference type="PROSITE" id="PS50137"/>
    </source>
</evidence>
<keyword evidence="7 9" id="KW-0378">Hydrolase</keyword>
<dbReference type="CDD" id="cd00593">
    <property type="entry name" value="RIBOc"/>
    <property type="match status" value="1"/>
</dbReference>
<comment type="subunit">
    <text evidence="9">Homodimer.</text>
</comment>
<sequence length="230" mass="26085">MDQIQEFEQSIHYAFKNKDVLQEALTHRSYLNENPSWHLPHNERLEFLGDAVLELIVTENLYHKYPDMQEGKLTSIRAALVNYQTLAKVAQQVQLEKYLFLSKGEMKDTGKAREVILANAFEALLGALYMDGGYDAVAFFIVEQVLVLADDIVANDSYRDAKSYFQEIAQDKIRVTPTYSVLKELGPDHKKEFVVGVFLKDKKIAEGTGTSKQEAEVDAAKNALKSFQKS</sequence>
<organism evidence="12 13">
    <name type="scientific">Candidatus Wolfebacteria bacterium RIFCSPHIGHO2_01_FULL_48_22</name>
    <dbReference type="NCBI Taxonomy" id="1802555"/>
    <lineage>
        <taxon>Bacteria</taxon>
        <taxon>Candidatus Wolfeibacteriota</taxon>
    </lineage>
</organism>
<feature type="active site" evidence="9">
    <location>
        <position position="122"/>
    </location>
</feature>
<dbReference type="InterPro" id="IPR000999">
    <property type="entry name" value="RNase_III_dom"/>
</dbReference>
<dbReference type="Proteomes" id="UP000177029">
    <property type="component" value="Unassembled WGS sequence"/>
</dbReference>
<evidence type="ECO:0000256" key="9">
    <source>
        <dbReference type="HAMAP-Rule" id="MF_00104"/>
    </source>
</evidence>
<dbReference type="EMBL" id="MGIP01000011">
    <property type="protein sequence ID" value="OGM91334.1"/>
    <property type="molecule type" value="Genomic_DNA"/>
</dbReference>
<protein>
    <recommendedName>
        <fullName evidence="9">Ribonuclease 3</fullName>
        <ecNumber evidence="9">3.1.26.3</ecNumber>
    </recommendedName>
    <alternativeName>
        <fullName evidence="9">Ribonuclease III</fullName>
        <shortName evidence="9">RNase III</shortName>
    </alternativeName>
</protein>
<dbReference type="Pfam" id="PF00035">
    <property type="entry name" value="dsrm"/>
    <property type="match status" value="1"/>
</dbReference>
<dbReference type="SMART" id="SM00358">
    <property type="entry name" value="DSRM"/>
    <property type="match status" value="1"/>
</dbReference>
<comment type="function">
    <text evidence="9">Digests double-stranded RNA. Involved in the processing of primary rRNA transcript to yield the immediate precursors to the large and small rRNAs (23S and 16S). Processes some mRNAs, and tRNAs when they are encoded in the rRNA operon. Processes pre-crRNA and tracrRNA of type II CRISPR loci if present in the organism.</text>
</comment>
<comment type="caution">
    <text evidence="12">The sequence shown here is derived from an EMBL/GenBank/DDBJ whole genome shotgun (WGS) entry which is preliminary data.</text>
</comment>
<keyword evidence="8 9" id="KW-0694">RNA-binding</keyword>
<dbReference type="AlphaFoldDB" id="A0A1F8DRW0"/>
<evidence type="ECO:0000256" key="6">
    <source>
        <dbReference type="ARBA" id="ARBA00022759"/>
    </source>
</evidence>
<evidence type="ECO:0000256" key="3">
    <source>
        <dbReference type="ARBA" id="ARBA00022552"/>
    </source>
</evidence>
<keyword evidence="9" id="KW-0479">Metal-binding</keyword>
<proteinExistence type="inferred from homology"/>
<comment type="subcellular location">
    <subcellularLocation>
        <location evidence="9">Cytoplasm</location>
    </subcellularLocation>
</comment>